<gene>
    <name evidence="4" type="ORF">QBC32DRAFT_12950</name>
</gene>
<feature type="domain" description="C2H2-type" evidence="3">
    <location>
        <begin position="122"/>
        <end position="145"/>
    </location>
</feature>
<protein>
    <recommendedName>
        <fullName evidence="3">C2H2-type domain-containing protein</fullName>
    </recommendedName>
</protein>
<evidence type="ECO:0000256" key="2">
    <source>
        <dbReference type="SAM" id="Coils"/>
    </source>
</evidence>
<sequence length="461" mass="51011">MNVQFEFHHADTEMAHLPLFLDTEKSDALRFKQLLSILHDSALGIKQYSGCGQTSNIQTFKDAIEQTGNAIASLLATNQQQYEEIERLQVTTKEAEAAELKKKLAQLNKELTTWRRAGTLKCRSEPCQEVFMTYQALKNHEKGAHNIGAERFSCPYCSKTYVKKPSFDEHLRRCRTTATNRVHLNAAQAGTVYTAPSTMASRMNSSDVLSIYHSLTAASLSPDPHSMTPSSQLEFQFQPNGPIRTFSSSQIGPELDNTDAFAQVISMNSAEGYSPGESTHLSHYILSPIGEQQTSSVPMFTDIAWRPDESLDQQYQQSFAPVTAQISTEAPQRVLHLRRPGQITLSRRQSAPACSLLLMPGENTPFRLDGPPHLLPSHLSEAVTSPPPASPNYAGQPQLSLIDEPQMTFQRVGDKRKGMMQIAESNIVRHNTCFTSGPETRSRGGVGGWSSINYANTGYGM</sequence>
<name>A0AAN6NRH1_9PEZI</name>
<dbReference type="AlphaFoldDB" id="A0AAN6NRH1"/>
<proteinExistence type="predicted"/>
<keyword evidence="2" id="KW-0175">Coiled coil</keyword>
<dbReference type="EMBL" id="MU859174">
    <property type="protein sequence ID" value="KAK3950536.1"/>
    <property type="molecule type" value="Genomic_DNA"/>
</dbReference>
<dbReference type="Gene3D" id="3.30.160.60">
    <property type="entry name" value="Classic Zinc Finger"/>
    <property type="match status" value="1"/>
</dbReference>
<evidence type="ECO:0000313" key="4">
    <source>
        <dbReference type="EMBL" id="KAK3950536.1"/>
    </source>
</evidence>
<evidence type="ECO:0000259" key="3">
    <source>
        <dbReference type="PROSITE" id="PS00028"/>
    </source>
</evidence>
<keyword evidence="1" id="KW-0863">Zinc-finger</keyword>
<comment type="caution">
    <text evidence="4">The sequence shown here is derived from an EMBL/GenBank/DDBJ whole genome shotgun (WGS) entry which is preliminary data.</text>
</comment>
<evidence type="ECO:0000313" key="5">
    <source>
        <dbReference type="Proteomes" id="UP001303222"/>
    </source>
</evidence>
<reference evidence="4" key="2">
    <citation type="submission" date="2023-06" db="EMBL/GenBank/DDBJ databases">
        <authorList>
            <consortium name="Lawrence Berkeley National Laboratory"/>
            <person name="Mondo S.J."/>
            <person name="Hensen N."/>
            <person name="Bonometti L."/>
            <person name="Westerberg I."/>
            <person name="Brannstrom I.O."/>
            <person name="Guillou S."/>
            <person name="Cros-Aarteil S."/>
            <person name="Calhoun S."/>
            <person name="Haridas S."/>
            <person name="Kuo A."/>
            <person name="Pangilinan J."/>
            <person name="Riley R."/>
            <person name="Labutti K."/>
            <person name="Andreopoulos B."/>
            <person name="Lipzen A."/>
            <person name="Chen C."/>
            <person name="Yanf M."/>
            <person name="Daum C."/>
            <person name="Ng V."/>
            <person name="Clum A."/>
            <person name="Steindorff A."/>
            <person name="Ohm R."/>
            <person name="Martin F."/>
            <person name="Silar P."/>
            <person name="Natvig D."/>
            <person name="Lalanne C."/>
            <person name="Gautier V."/>
            <person name="Ament-Velasquez S.L."/>
            <person name="Kruys A."/>
            <person name="Hutchinson M.I."/>
            <person name="Powell A.J."/>
            <person name="Barry K."/>
            <person name="Miller A.N."/>
            <person name="Grigoriev I.V."/>
            <person name="Debuchy R."/>
            <person name="Gladieux P."/>
            <person name="Thoren M.H."/>
            <person name="Johannesson H."/>
        </authorList>
    </citation>
    <scope>NUCLEOTIDE SEQUENCE</scope>
    <source>
        <strain evidence="4">CBS 626.80</strain>
    </source>
</reference>
<keyword evidence="1" id="KW-0479">Metal-binding</keyword>
<reference evidence="4" key="1">
    <citation type="journal article" date="2023" name="Mol. Phylogenet. Evol.">
        <title>Genome-scale phylogeny and comparative genomics of the fungal order Sordariales.</title>
        <authorList>
            <person name="Hensen N."/>
            <person name="Bonometti L."/>
            <person name="Westerberg I."/>
            <person name="Brannstrom I.O."/>
            <person name="Guillou S."/>
            <person name="Cros-Aarteil S."/>
            <person name="Calhoun S."/>
            <person name="Haridas S."/>
            <person name="Kuo A."/>
            <person name="Mondo S."/>
            <person name="Pangilinan J."/>
            <person name="Riley R."/>
            <person name="LaButti K."/>
            <person name="Andreopoulos B."/>
            <person name="Lipzen A."/>
            <person name="Chen C."/>
            <person name="Yan M."/>
            <person name="Daum C."/>
            <person name="Ng V."/>
            <person name="Clum A."/>
            <person name="Steindorff A."/>
            <person name="Ohm R.A."/>
            <person name="Martin F."/>
            <person name="Silar P."/>
            <person name="Natvig D.O."/>
            <person name="Lalanne C."/>
            <person name="Gautier V."/>
            <person name="Ament-Velasquez S.L."/>
            <person name="Kruys A."/>
            <person name="Hutchinson M.I."/>
            <person name="Powell A.J."/>
            <person name="Barry K."/>
            <person name="Miller A.N."/>
            <person name="Grigoriev I.V."/>
            <person name="Debuchy R."/>
            <person name="Gladieux P."/>
            <person name="Hiltunen Thoren M."/>
            <person name="Johannesson H."/>
        </authorList>
    </citation>
    <scope>NUCLEOTIDE SEQUENCE</scope>
    <source>
        <strain evidence="4">CBS 626.80</strain>
    </source>
</reference>
<feature type="coiled-coil region" evidence="2">
    <location>
        <begin position="71"/>
        <end position="117"/>
    </location>
</feature>
<accession>A0AAN6NRH1</accession>
<dbReference type="InterPro" id="IPR013087">
    <property type="entry name" value="Znf_C2H2_type"/>
</dbReference>
<dbReference type="PROSITE" id="PS51804">
    <property type="entry name" value="ZF_C2HC_LYAR"/>
    <property type="match status" value="1"/>
</dbReference>
<keyword evidence="5" id="KW-1185">Reference proteome</keyword>
<dbReference type="PROSITE" id="PS00028">
    <property type="entry name" value="ZINC_FINGER_C2H2_1"/>
    <property type="match status" value="1"/>
</dbReference>
<organism evidence="4 5">
    <name type="scientific">Pseudoneurospora amorphoporcata</name>
    <dbReference type="NCBI Taxonomy" id="241081"/>
    <lineage>
        <taxon>Eukaryota</taxon>
        <taxon>Fungi</taxon>
        <taxon>Dikarya</taxon>
        <taxon>Ascomycota</taxon>
        <taxon>Pezizomycotina</taxon>
        <taxon>Sordariomycetes</taxon>
        <taxon>Sordariomycetidae</taxon>
        <taxon>Sordariales</taxon>
        <taxon>Sordariaceae</taxon>
        <taxon>Pseudoneurospora</taxon>
    </lineage>
</organism>
<dbReference type="SMART" id="SM00355">
    <property type="entry name" value="ZnF_C2H2"/>
    <property type="match status" value="2"/>
</dbReference>
<evidence type="ECO:0000256" key="1">
    <source>
        <dbReference type="PROSITE-ProRule" id="PRU01145"/>
    </source>
</evidence>
<keyword evidence="1" id="KW-0862">Zinc</keyword>
<dbReference type="GO" id="GO:0008270">
    <property type="term" value="F:zinc ion binding"/>
    <property type="evidence" value="ECO:0007669"/>
    <property type="project" value="UniProtKB-KW"/>
</dbReference>
<dbReference type="Proteomes" id="UP001303222">
    <property type="component" value="Unassembled WGS sequence"/>
</dbReference>